<reference evidence="2 3" key="1">
    <citation type="journal article" date="2012" name="BMC Genomics">
        <title>Genomic basis of broad host range and environmental adaptability of Rhizobium tropici CIAT 899 and Rhizobium sp. PRF 81 which are used in inoculants for common bean (Phaseolus vulgaris L.).</title>
        <authorList>
            <person name="Ormeno-Orrillo E."/>
            <person name="Menna P."/>
            <person name="Almeida L.G."/>
            <person name="Ollero F.J."/>
            <person name="Nicolas M.F."/>
            <person name="Pains Rodrigues E."/>
            <person name="Shigueyoshi Nakatani A."/>
            <person name="Silva Batista J.S."/>
            <person name="Oliveira Chueire L.M."/>
            <person name="Souza R.C."/>
            <person name="Ribeiro Vasconcelos A.T."/>
            <person name="Megias M."/>
            <person name="Hungria M."/>
            <person name="Martinez-Romero E."/>
        </authorList>
    </citation>
    <scope>NUCLEOTIDE SEQUENCE [LARGE SCALE GENOMIC DNA]</scope>
    <source>
        <strain evidence="2 3">PRF 81</strain>
    </source>
</reference>
<feature type="region of interest" description="Disordered" evidence="1">
    <location>
        <begin position="15"/>
        <end position="105"/>
    </location>
</feature>
<dbReference type="Proteomes" id="UP000012429">
    <property type="component" value="Unassembled WGS sequence"/>
</dbReference>
<proteinExistence type="predicted"/>
<evidence type="ECO:0000313" key="2">
    <source>
        <dbReference type="EMBL" id="ENN88057.1"/>
    </source>
</evidence>
<dbReference type="AlphaFoldDB" id="N6VAJ5"/>
<dbReference type="EMBL" id="AQHN01000054">
    <property type="protein sequence ID" value="ENN88057.1"/>
    <property type="molecule type" value="Genomic_DNA"/>
</dbReference>
<sequence length="105" mass="11643">MVDKEAEFGLVACPMRRTVEREAEEDDVDGSDDRCWAEEGAAQEGEDQQRFEDRRAPGQKQRERKTGGGDVASRCAHIHELERNGHQEDSGEDQAGDENGGSLPD</sequence>
<evidence type="ECO:0000256" key="1">
    <source>
        <dbReference type="SAM" id="MobiDB-lite"/>
    </source>
</evidence>
<gene>
    <name evidence="2" type="ORF">RHSP_38316</name>
</gene>
<name>N6VAJ5_9HYPH</name>
<protein>
    <submittedName>
        <fullName evidence="2">Uncharacterized protein</fullName>
    </submittedName>
</protein>
<keyword evidence="3" id="KW-1185">Reference proteome</keyword>
<feature type="compositionally biased region" description="Basic and acidic residues" evidence="1">
    <location>
        <begin position="77"/>
        <end position="89"/>
    </location>
</feature>
<accession>N6VAJ5</accession>
<comment type="caution">
    <text evidence="2">The sequence shown here is derived from an EMBL/GenBank/DDBJ whole genome shotgun (WGS) entry which is preliminary data.</text>
</comment>
<organism evidence="2 3">
    <name type="scientific">Rhizobium freirei PRF 81</name>
    <dbReference type="NCBI Taxonomy" id="363754"/>
    <lineage>
        <taxon>Bacteria</taxon>
        <taxon>Pseudomonadati</taxon>
        <taxon>Pseudomonadota</taxon>
        <taxon>Alphaproteobacteria</taxon>
        <taxon>Hyphomicrobiales</taxon>
        <taxon>Rhizobiaceae</taxon>
        <taxon>Rhizobium/Agrobacterium group</taxon>
        <taxon>Rhizobium</taxon>
    </lineage>
</organism>
<evidence type="ECO:0000313" key="3">
    <source>
        <dbReference type="Proteomes" id="UP000012429"/>
    </source>
</evidence>
<feature type="compositionally biased region" description="Basic and acidic residues" evidence="1">
    <location>
        <begin position="47"/>
        <end position="67"/>
    </location>
</feature>